<evidence type="ECO:0000259" key="1">
    <source>
        <dbReference type="Pfam" id="PF22936"/>
    </source>
</evidence>
<dbReference type="Pfam" id="PF22936">
    <property type="entry name" value="Pol_BBD"/>
    <property type="match status" value="1"/>
</dbReference>
<dbReference type="InterPro" id="IPR054722">
    <property type="entry name" value="PolX-like_BBD"/>
</dbReference>
<dbReference type="PANTHER" id="PTHR35317">
    <property type="entry name" value="OS04G0629600 PROTEIN"/>
    <property type="match status" value="1"/>
</dbReference>
<evidence type="ECO:0000313" key="2">
    <source>
        <dbReference type="EMBL" id="GAA0169216.1"/>
    </source>
</evidence>
<proteinExistence type="predicted"/>
<gene>
    <name evidence="2" type="ORF">LIER_40722</name>
</gene>
<dbReference type="EMBL" id="BAABME010023970">
    <property type="protein sequence ID" value="GAA0169216.1"/>
    <property type="molecule type" value="Genomic_DNA"/>
</dbReference>
<organism evidence="2 3">
    <name type="scientific">Lithospermum erythrorhizon</name>
    <name type="common">Purple gromwell</name>
    <name type="synonym">Lithospermum officinale var. erythrorhizon</name>
    <dbReference type="NCBI Taxonomy" id="34254"/>
    <lineage>
        <taxon>Eukaryota</taxon>
        <taxon>Viridiplantae</taxon>
        <taxon>Streptophyta</taxon>
        <taxon>Embryophyta</taxon>
        <taxon>Tracheophyta</taxon>
        <taxon>Spermatophyta</taxon>
        <taxon>Magnoliopsida</taxon>
        <taxon>eudicotyledons</taxon>
        <taxon>Gunneridae</taxon>
        <taxon>Pentapetalae</taxon>
        <taxon>asterids</taxon>
        <taxon>lamiids</taxon>
        <taxon>Boraginales</taxon>
        <taxon>Boraginaceae</taxon>
        <taxon>Boraginoideae</taxon>
        <taxon>Lithospermeae</taxon>
        <taxon>Lithospermum</taxon>
    </lineage>
</organism>
<dbReference type="PANTHER" id="PTHR35317:SF11">
    <property type="entry name" value="CCHC-TYPE DOMAIN-CONTAINING PROTEIN"/>
    <property type="match status" value="1"/>
</dbReference>
<dbReference type="Pfam" id="PF14223">
    <property type="entry name" value="Retrotran_gag_2"/>
    <property type="match status" value="1"/>
</dbReference>
<feature type="domain" description="Retrovirus-related Pol polyprotein from transposon TNT 1-94-like beta-barrel" evidence="1">
    <location>
        <begin position="90"/>
        <end position="141"/>
    </location>
</feature>
<name>A0AAV3R1C7_LITER</name>
<dbReference type="AlphaFoldDB" id="A0AAV3R1C7"/>
<comment type="caution">
    <text evidence="2">The sequence shown here is derived from an EMBL/GenBank/DDBJ whole genome shotgun (WGS) entry which is preliminary data.</text>
</comment>
<accession>A0AAV3R1C7</accession>
<reference evidence="2 3" key="1">
    <citation type="submission" date="2024-01" db="EMBL/GenBank/DDBJ databases">
        <title>The complete chloroplast genome sequence of Lithospermum erythrorhizon: insights into the phylogenetic relationship among Boraginaceae species and the maternal lineages of purple gromwells.</title>
        <authorList>
            <person name="Okada T."/>
            <person name="Watanabe K."/>
        </authorList>
    </citation>
    <scope>NUCLEOTIDE SEQUENCE [LARGE SCALE GENOMIC DNA]</scope>
</reference>
<evidence type="ECO:0000313" key="3">
    <source>
        <dbReference type="Proteomes" id="UP001454036"/>
    </source>
</evidence>
<keyword evidence="3" id="KW-1185">Reference proteome</keyword>
<sequence length="207" mass="23395">MKESEIVKEYTDKLLRIANKVRLLGSDFSDSRIVQKVLVTLPKRYDATISSFKNTKDMSKVILAELQNALQVQEQRRMLRNEVTTAQVIWLVDSGCTNHLTGDKELFRELDKSQVSKVRIGNGEHIDVKGNGVVAIESCTDENDNGVFKFKMRGKSFSLNPVEEEQVACPAIATTTELWHKRLGHFHHAALLNMKEIVGFWIAAHGD</sequence>
<protein>
    <recommendedName>
        <fullName evidence="1">Retrovirus-related Pol polyprotein from transposon TNT 1-94-like beta-barrel domain-containing protein</fullName>
    </recommendedName>
</protein>
<dbReference type="Proteomes" id="UP001454036">
    <property type="component" value="Unassembled WGS sequence"/>
</dbReference>